<reference evidence="1" key="1">
    <citation type="submission" date="2021-06" db="EMBL/GenBank/DDBJ databases">
        <authorList>
            <person name="Kallberg Y."/>
            <person name="Tangrot J."/>
            <person name="Rosling A."/>
        </authorList>
    </citation>
    <scope>NUCLEOTIDE SEQUENCE</scope>
    <source>
        <strain evidence="1">MA461A</strain>
    </source>
</reference>
<keyword evidence="2" id="KW-1185">Reference proteome</keyword>
<accession>A0ACA9SQH9</accession>
<protein>
    <submittedName>
        <fullName evidence="1">22672_t:CDS:1</fullName>
    </submittedName>
</protein>
<organism evidence="1 2">
    <name type="scientific">Racocetra persica</name>
    <dbReference type="NCBI Taxonomy" id="160502"/>
    <lineage>
        <taxon>Eukaryota</taxon>
        <taxon>Fungi</taxon>
        <taxon>Fungi incertae sedis</taxon>
        <taxon>Mucoromycota</taxon>
        <taxon>Glomeromycotina</taxon>
        <taxon>Glomeromycetes</taxon>
        <taxon>Diversisporales</taxon>
        <taxon>Gigasporaceae</taxon>
        <taxon>Racocetra</taxon>
    </lineage>
</organism>
<feature type="non-terminal residue" evidence="1">
    <location>
        <position position="159"/>
    </location>
</feature>
<feature type="non-terminal residue" evidence="1">
    <location>
        <position position="1"/>
    </location>
</feature>
<dbReference type="Proteomes" id="UP000789920">
    <property type="component" value="Unassembled WGS sequence"/>
</dbReference>
<comment type="caution">
    <text evidence="1">The sequence shown here is derived from an EMBL/GenBank/DDBJ whole genome shotgun (WGS) entry which is preliminary data.</text>
</comment>
<dbReference type="EMBL" id="CAJVQC010143357">
    <property type="protein sequence ID" value="CAG8844614.1"/>
    <property type="molecule type" value="Genomic_DNA"/>
</dbReference>
<sequence length="159" mass="18752">DMGKAFFSESYGILLNCHENFYEFKKVFDYCERYQDQSLPLGERLLAYAFIECIGNNWVRVEEGMHVSGHFYVYKIIGGVSKPRAKEIYSKLVDCVKNMWETRILSNGKNEVNGFTLKQKTHSRTWSISTYTSVNFFESRITEYSTIHEIEYNDRVFDN</sequence>
<gene>
    <name evidence="1" type="ORF">RPERSI_LOCUS33286</name>
</gene>
<evidence type="ECO:0000313" key="2">
    <source>
        <dbReference type="Proteomes" id="UP000789920"/>
    </source>
</evidence>
<proteinExistence type="predicted"/>
<name>A0ACA9SQH9_9GLOM</name>
<evidence type="ECO:0000313" key="1">
    <source>
        <dbReference type="EMBL" id="CAG8844614.1"/>
    </source>
</evidence>